<evidence type="ECO:0000256" key="3">
    <source>
        <dbReference type="SAM" id="Phobius"/>
    </source>
</evidence>
<feature type="transmembrane region" description="Helical" evidence="3">
    <location>
        <begin position="94"/>
        <end position="114"/>
    </location>
</feature>
<reference evidence="5" key="1">
    <citation type="journal article" date="2014" name="Science">
        <title>Ancient hybridizations among the ancestral genomes of bread wheat.</title>
        <authorList>
            <consortium name="International Wheat Genome Sequencing Consortium,"/>
            <person name="Marcussen T."/>
            <person name="Sandve S.R."/>
            <person name="Heier L."/>
            <person name="Spannagl M."/>
            <person name="Pfeifer M."/>
            <person name="Jakobsen K.S."/>
            <person name="Wulff B.B."/>
            <person name="Steuernagel B."/>
            <person name="Mayer K.F."/>
            <person name="Olsen O.A."/>
        </authorList>
    </citation>
    <scope>NUCLEOTIDE SEQUENCE [LARGE SCALE GENOMIC DNA]</scope>
    <source>
        <strain evidence="5">cv. AL8/78</strain>
    </source>
</reference>
<reference evidence="4" key="4">
    <citation type="submission" date="2019-03" db="UniProtKB">
        <authorList>
            <consortium name="EnsemblPlants"/>
        </authorList>
    </citation>
    <scope>IDENTIFICATION</scope>
</reference>
<dbReference type="Gramene" id="AET2Gv21164800.1">
    <property type="protein sequence ID" value="AET2Gv21164800.1"/>
    <property type="gene ID" value="AET2Gv21164800"/>
</dbReference>
<feature type="compositionally biased region" description="Basic and acidic residues" evidence="2">
    <location>
        <begin position="445"/>
        <end position="458"/>
    </location>
</feature>
<reference evidence="4" key="3">
    <citation type="journal article" date="2017" name="Nature">
        <title>Genome sequence of the progenitor of the wheat D genome Aegilops tauschii.</title>
        <authorList>
            <person name="Luo M.C."/>
            <person name="Gu Y.Q."/>
            <person name="Puiu D."/>
            <person name="Wang H."/>
            <person name="Twardziok S.O."/>
            <person name="Deal K.R."/>
            <person name="Huo N."/>
            <person name="Zhu T."/>
            <person name="Wang L."/>
            <person name="Wang Y."/>
            <person name="McGuire P.E."/>
            <person name="Liu S."/>
            <person name="Long H."/>
            <person name="Ramasamy R.K."/>
            <person name="Rodriguez J.C."/>
            <person name="Van S.L."/>
            <person name="Yuan L."/>
            <person name="Wang Z."/>
            <person name="Xia Z."/>
            <person name="Xiao L."/>
            <person name="Anderson O.D."/>
            <person name="Ouyang S."/>
            <person name="Liang Y."/>
            <person name="Zimin A.V."/>
            <person name="Pertea G."/>
            <person name="Qi P."/>
            <person name="Bennetzen J.L."/>
            <person name="Dai X."/>
            <person name="Dawson M.W."/>
            <person name="Muller H.G."/>
            <person name="Kugler K."/>
            <person name="Rivarola-Duarte L."/>
            <person name="Spannagl M."/>
            <person name="Mayer K.F.X."/>
            <person name="Lu F.H."/>
            <person name="Bevan M.W."/>
            <person name="Leroy P."/>
            <person name="Li P."/>
            <person name="You F.M."/>
            <person name="Sun Q."/>
            <person name="Liu Z."/>
            <person name="Lyons E."/>
            <person name="Wicker T."/>
            <person name="Salzberg S.L."/>
            <person name="Devos K.M."/>
            <person name="Dvorak J."/>
        </authorList>
    </citation>
    <scope>NUCLEOTIDE SEQUENCE [LARGE SCALE GENOMIC DNA]</scope>
    <source>
        <strain evidence="4">cv. AL8/78</strain>
    </source>
</reference>
<reference evidence="4" key="5">
    <citation type="journal article" date="2021" name="G3 (Bethesda)">
        <title>Aegilops tauschii genome assembly Aet v5.0 features greater sequence contiguity and improved annotation.</title>
        <authorList>
            <person name="Wang L."/>
            <person name="Zhu T."/>
            <person name="Rodriguez J.C."/>
            <person name="Deal K.R."/>
            <person name="Dubcovsky J."/>
            <person name="McGuire P.E."/>
            <person name="Lux T."/>
            <person name="Spannagl M."/>
            <person name="Mayer K.F.X."/>
            <person name="Baldrich P."/>
            <person name="Meyers B.C."/>
            <person name="Huo N."/>
            <person name="Gu Y.Q."/>
            <person name="Zhou H."/>
            <person name="Devos K.M."/>
            <person name="Bennetzen J.L."/>
            <person name="Unver T."/>
            <person name="Budak H."/>
            <person name="Gulick P.J."/>
            <person name="Galiba G."/>
            <person name="Kalapos B."/>
            <person name="Nelson D.R."/>
            <person name="Li P."/>
            <person name="You F.M."/>
            <person name="Luo M.C."/>
            <person name="Dvorak J."/>
        </authorList>
    </citation>
    <scope>NUCLEOTIDE SEQUENCE [LARGE SCALE GENOMIC DNA]</scope>
    <source>
        <strain evidence="4">cv. AL8/78</strain>
    </source>
</reference>
<evidence type="ECO:0000313" key="5">
    <source>
        <dbReference type="Proteomes" id="UP000015105"/>
    </source>
</evidence>
<dbReference type="PANTHER" id="PTHR36143:SF8">
    <property type="entry name" value="OS04G0636200 PROTEIN"/>
    <property type="match status" value="1"/>
</dbReference>
<feature type="compositionally biased region" description="Basic residues" evidence="2">
    <location>
        <begin position="653"/>
        <end position="668"/>
    </location>
</feature>
<accession>A0A453DAR4</accession>
<protein>
    <recommendedName>
        <fullName evidence="6">Micronuclear linker histone polyprotein</fullName>
    </recommendedName>
</protein>
<feature type="region of interest" description="Disordered" evidence="2">
    <location>
        <begin position="248"/>
        <end position="684"/>
    </location>
</feature>
<feature type="compositionally biased region" description="Polar residues" evidence="2">
    <location>
        <begin position="248"/>
        <end position="268"/>
    </location>
</feature>
<dbReference type="Proteomes" id="UP000015105">
    <property type="component" value="Chromosome 2D"/>
</dbReference>
<reference evidence="5" key="2">
    <citation type="journal article" date="2017" name="Nat. Plants">
        <title>The Aegilops tauschii genome reveals multiple impacts of transposons.</title>
        <authorList>
            <person name="Zhao G."/>
            <person name="Zou C."/>
            <person name="Li K."/>
            <person name="Wang K."/>
            <person name="Li T."/>
            <person name="Gao L."/>
            <person name="Zhang X."/>
            <person name="Wang H."/>
            <person name="Yang Z."/>
            <person name="Liu X."/>
            <person name="Jiang W."/>
            <person name="Mao L."/>
            <person name="Kong X."/>
            <person name="Jiao Y."/>
            <person name="Jia J."/>
        </authorList>
    </citation>
    <scope>NUCLEOTIDE SEQUENCE [LARGE SCALE GENOMIC DNA]</scope>
    <source>
        <strain evidence="5">cv. AL8/78</strain>
    </source>
</reference>
<dbReference type="AlphaFoldDB" id="A0A453DAR4"/>
<feature type="compositionally biased region" description="Basic and acidic residues" evidence="2">
    <location>
        <begin position="466"/>
        <end position="517"/>
    </location>
</feature>
<keyword evidence="1" id="KW-0175">Coiled coil</keyword>
<dbReference type="PANTHER" id="PTHR36143">
    <property type="entry name" value="OS08G0177500 PROTEIN"/>
    <property type="match status" value="1"/>
</dbReference>
<dbReference type="STRING" id="200361.A0A453DAR4"/>
<name>A0A453DAR4_AEGTS</name>
<feature type="compositionally biased region" description="Basic and acidic residues" evidence="2">
    <location>
        <begin position="525"/>
        <end position="618"/>
    </location>
</feature>
<keyword evidence="3" id="KW-0812">Transmembrane</keyword>
<dbReference type="EnsemblPlants" id="AET2Gv21164800.1">
    <property type="protein sequence ID" value="AET2Gv21164800.1"/>
    <property type="gene ID" value="AET2Gv21164800"/>
</dbReference>
<evidence type="ECO:0000313" key="4">
    <source>
        <dbReference type="EnsemblPlants" id="AET2Gv21164800.1"/>
    </source>
</evidence>
<proteinExistence type="predicted"/>
<organism evidence="4 5">
    <name type="scientific">Aegilops tauschii subsp. strangulata</name>
    <name type="common">Goatgrass</name>
    <dbReference type="NCBI Taxonomy" id="200361"/>
    <lineage>
        <taxon>Eukaryota</taxon>
        <taxon>Viridiplantae</taxon>
        <taxon>Streptophyta</taxon>
        <taxon>Embryophyta</taxon>
        <taxon>Tracheophyta</taxon>
        <taxon>Spermatophyta</taxon>
        <taxon>Magnoliopsida</taxon>
        <taxon>Liliopsida</taxon>
        <taxon>Poales</taxon>
        <taxon>Poaceae</taxon>
        <taxon>BOP clade</taxon>
        <taxon>Pooideae</taxon>
        <taxon>Triticodae</taxon>
        <taxon>Triticeae</taxon>
        <taxon>Triticinae</taxon>
        <taxon>Aegilops</taxon>
    </lineage>
</organism>
<feature type="coiled-coil region" evidence="1">
    <location>
        <begin position="127"/>
        <end position="239"/>
    </location>
</feature>
<evidence type="ECO:0000256" key="1">
    <source>
        <dbReference type="SAM" id="Coils"/>
    </source>
</evidence>
<keyword evidence="3" id="KW-1133">Transmembrane helix</keyword>
<feature type="compositionally biased region" description="Low complexity" evidence="2">
    <location>
        <begin position="381"/>
        <end position="396"/>
    </location>
</feature>
<evidence type="ECO:0000256" key="2">
    <source>
        <dbReference type="SAM" id="MobiDB-lite"/>
    </source>
</evidence>
<sequence>PQEHVPHLEASEASCIPKQVSSFSFPESKQPKRRPSFFTLRPQMSSRSTINRAMAGDPGRMLVRGCTAHKMEMDGGSKYRSRGHTMGGNNYKRLPYLLLLLLAIGAAMLSVSVLHKMRERRLLSVLLQEREQQLMSLQVRLENEKEISKEMRRKVDELEAKTSILSIERTELKNKVMNSETTTTYLTNTQKELEAALVEKESHINQMKEIVAASGPDQMSAIKELLQQKEAELEEIKTKFSGSAVLATNNENATTDTVAPENSASSGDTVPAPTEEDHSYNTTASESNHQDERILESTNNKDVNPDAVIPEEKTNSSDSMPATGELHSDEATASESNHQDERTVVGTNNEDAVTPDTVIGEEKANSGGSTPDQAEELQAYTTTTSESNHQENSSSEGRFVKFTTNFDDDALQEKTDDANQSSDDPPPKGTHSEQSELRQSADSQEISKEEVDGRKQLEDTQGEVSYHSRESKLLEKEDGKEVAREPEKEMNPDGEMKISKDSQEISKEELDGKKQLEDPQGEVSYHSRESKLLEKEDGNEVAREAEKEISPDGEMKISKDSQEISKEELDGKKQLEDPQGDHSTESKLLEQEDGKEVASEPEKKINPDGEMKISKDSLTEANQEIMQVVEPVASPADANLSLSTNNRETKETSKRRRKRKSRSKRRKRTDVAASNVDGEVIKGR</sequence>
<keyword evidence="3" id="KW-0472">Membrane</keyword>
<evidence type="ECO:0008006" key="6">
    <source>
        <dbReference type="Google" id="ProtNLM"/>
    </source>
</evidence>
<keyword evidence="5" id="KW-1185">Reference proteome</keyword>